<feature type="transmembrane region" description="Helical" evidence="1">
    <location>
        <begin position="67"/>
        <end position="96"/>
    </location>
</feature>
<evidence type="ECO:0000313" key="3">
    <source>
        <dbReference type="Proteomes" id="UP001500571"/>
    </source>
</evidence>
<keyword evidence="1" id="KW-1133">Transmembrane helix</keyword>
<feature type="transmembrane region" description="Helical" evidence="1">
    <location>
        <begin position="6"/>
        <end position="24"/>
    </location>
</feature>
<dbReference type="RefSeq" id="WP_344047180.1">
    <property type="nucleotide sequence ID" value="NZ_BAAAPB010000004.1"/>
</dbReference>
<dbReference type="Proteomes" id="UP001500571">
    <property type="component" value="Unassembled WGS sequence"/>
</dbReference>
<keyword evidence="3" id="KW-1185">Reference proteome</keyword>
<name>A0ABN2RMK5_9ACTN</name>
<comment type="caution">
    <text evidence="2">The sequence shown here is derived from an EMBL/GenBank/DDBJ whole genome shotgun (WGS) entry which is preliminary data.</text>
</comment>
<reference evidence="3" key="1">
    <citation type="journal article" date="2019" name="Int. J. Syst. Evol. Microbiol.">
        <title>The Global Catalogue of Microorganisms (GCM) 10K type strain sequencing project: providing services to taxonomists for standard genome sequencing and annotation.</title>
        <authorList>
            <consortium name="The Broad Institute Genomics Platform"/>
            <consortium name="The Broad Institute Genome Sequencing Center for Infectious Disease"/>
            <person name="Wu L."/>
            <person name="Ma J."/>
        </authorList>
    </citation>
    <scope>NUCLEOTIDE SEQUENCE [LARGE SCALE GENOMIC DNA]</scope>
    <source>
        <strain evidence="3">JCM 15309</strain>
    </source>
</reference>
<evidence type="ECO:0000256" key="1">
    <source>
        <dbReference type="SAM" id="Phobius"/>
    </source>
</evidence>
<dbReference type="Pfam" id="PF05437">
    <property type="entry name" value="AzlD"/>
    <property type="match status" value="1"/>
</dbReference>
<accession>A0ABN2RMK5</accession>
<feature type="transmembrane region" description="Helical" evidence="1">
    <location>
        <begin position="36"/>
        <end position="55"/>
    </location>
</feature>
<organism evidence="2 3">
    <name type="scientific">Nocardioides panacihumi</name>
    <dbReference type="NCBI Taxonomy" id="400774"/>
    <lineage>
        <taxon>Bacteria</taxon>
        <taxon>Bacillati</taxon>
        <taxon>Actinomycetota</taxon>
        <taxon>Actinomycetes</taxon>
        <taxon>Propionibacteriales</taxon>
        <taxon>Nocardioidaceae</taxon>
        <taxon>Nocardioides</taxon>
    </lineage>
</organism>
<sequence length="99" mass="10168">MIWAGIIVTAIGCYALKLIGLSVPDRVLTRPLTQRVAALIPPALLGALVAVQVLAEGQRLVIDARLAGLAAAVVLLLLRAPFLVVVAGAAVTAAVLRLL</sequence>
<gene>
    <name evidence="2" type="ORF">GCM10009798_35770</name>
</gene>
<proteinExistence type="predicted"/>
<protein>
    <submittedName>
        <fullName evidence="2">AzlD domain-containing protein</fullName>
    </submittedName>
</protein>
<keyword evidence="1" id="KW-0812">Transmembrane</keyword>
<dbReference type="EMBL" id="BAAAPB010000004">
    <property type="protein sequence ID" value="GAA1971659.1"/>
    <property type="molecule type" value="Genomic_DNA"/>
</dbReference>
<dbReference type="InterPro" id="IPR008407">
    <property type="entry name" value="Brnchd-chn_aa_trnsp_AzlD"/>
</dbReference>
<evidence type="ECO:0000313" key="2">
    <source>
        <dbReference type="EMBL" id="GAA1971659.1"/>
    </source>
</evidence>
<keyword evidence="1" id="KW-0472">Membrane</keyword>